<accession>A0A378RMN1</accession>
<keyword evidence="3" id="KW-1185">Reference proteome</keyword>
<name>A0A378RMN1_MYROD</name>
<dbReference type="Proteomes" id="UP000255024">
    <property type="component" value="Unassembled WGS sequence"/>
</dbReference>
<reference evidence="2 3" key="1">
    <citation type="submission" date="2018-06" db="EMBL/GenBank/DDBJ databases">
        <authorList>
            <consortium name="Pathogen Informatics"/>
            <person name="Doyle S."/>
        </authorList>
    </citation>
    <scope>NUCLEOTIDE SEQUENCE [LARGE SCALE GENOMIC DNA]</scope>
    <source>
        <strain evidence="2 3">NCTC11179</strain>
    </source>
</reference>
<gene>
    <name evidence="2" type="ORF">NCTC11179_01844</name>
</gene>
<evidence type="ECO:0000313" key="3">
    <source>
        <dbReference type="Proteomes" id="UP000255024"/>
    </source>
</evidence>
<organism evidence="2 3">
    <name type="scientific">Myroides odoratus</name>
    <name type="common">Flavobacterium odoratum</name>
    <dbReference type="NCBI Taxonomy" id="256"/>
    <lineage>
        <taxon>Bacteria</taxon>
        <taxon>Pseudomonadati</taxon>
        <taxon>Bacteroidota</taxon>
        <taxon>Flavobacteriia</taxon>
        <taxon>Flavobacteriales</taxon>
        <taxon>Flavobacteriaceae</taxon>
        <taxon>Myroides</taxon>
    </lineage>
</organism>
<sequence>MDKLVKGLILVTTMGLVLNLFDFFSYSHADLVCYALLILSGAYFLVKKYRFRDESNG</sequence>
<dbReference type="AlphaFoldDB" id="A0A378RMN1"/>
<evidence type="ECO:0000256" key="1">
    <source>
        <dbReference type="SAM" id="Phobius"/>
    </source>
</evidence>
<proteinExistence type="predicted"/>
<feature type="transmembrane region" description="Helical" evidence="1">
    <location>
        <begin position="23"/>
        <end position="46"/>
    </location>
</feature>
<dbReference type="RefSeq" id="WP_181816702.1">
    <property type="nucleotide sequence ID" value="NZ_CP068107.1"/>
</dbReference>
<dbReference type="EMBL" id="UGQL01000001">
    <property type="protein sequence ID" value="STZ28302.1"/>
    <property type="molecule type" value="Genomic_DNA"/>
</dbReference>
<evidence type="ECO:0000313" key="2">
    <source>
        <dbReference type="EMBL" id="STZ28302.1"/>
    </source>
</evidence>
<keyword evidence="1" id="KW-0812">Transmembrane</keyword>
<keyword evidence="1" id="KW-1133">Transmembrane helix</keyword>
<keyword evidence="1" id="KW-0472">Membrane</keyword>
<protein>
    <submittedName>
        <fullName evidence="2">Uncharacterized protein</fullName>
    </submittedName>
</protein>